<accession>A0A3M7Q4U5</accession>
<dbReference type="EMBL" id="REGN01007455">
    <property type="protein sequence ID" value="RNA06234.1"/>
    <property type="molecule type" value="Genomic_DNA"/>
</dbReference>
<organism evidence="1 2">
    <name type="scientific">Brachionus plicatilis</name>
    <name type="common">Marine rotifer</name>
    <name type="synonym">Brachionus muelleri</name>
    <dbReference type="NCBI Taxonomy" id="10195"/>
    <lineage>
        <taxon>Eukaryota</taxon>
        <taxon>Metazoa</taxon>
        <taxon>Spiralia</taxon>
        <taxon>Gnathifera</taxon>
        <taxon>Rotifera</taxon>
        <taxon>Eurotatoria</taxon>
        <taxon>Monogononta</taxon>
        <taxon>Pseudotrocha</taxon>
        <taxon>Ploima</taxon>
        <taxon>Brachionidae</taxon>
        <taxon>Brachionus</taxon>
    </lineage>
</organism>
<evidence type="ECO:0000313" key="2">
    <source>
        <dbReference type="Proteomes" id="UP000276133"/>
    </source>
</evidence>
<sequence>MLTSYYLKRLLKFWINYMKLNKNFCLFFLLTKSKNDNSNKPYNFNYYLSVLYFYLSYDEIIEKDMSLSYK</sequence>
<protein>
    <submittedName>
        <fullName evidence="1">Uncharacterized protein</fullName>
    </submittedName>
</protein>
<evidence type="ECO:0000313" key="1">
    <source>
        <dbReference type="EMBL" id="RNA06234.1"/>
    </source>
</evidence>
<name>A0A3M7Q4U5_BRAPC</name>
<gene>
    <name evidence="1" type="ORF">BpHYR1_032512</name>
</gene>
<comment type="caution">
    <text evidence="1">The sequence shown here is derived from an EMBL/GenBank/DDBJ whole genome shotgun (WGS) entry which is preliminary data.</text>
</comment>
<dbReference type="AlphaFoldDB" id="A0A3M7Q4U5"/>
<reference evidence="1 2" key="1">
    <citation type="journal article" date="2018" name="Sci. Rep.">
        <title>Genomic signatures of local adaptation to the degree of environmental predictability in rotifers.</title>
        <authorList>
            <person name="Franch-Gras L."/>
            <person name="Hahn C."/>
            <person name="Garcia-Roger E.M."/>
            <person name="Carmona M.J."/>
            <person name="Serra M."/>
            <person name="Gomez A."/>
        </authorList>
    </citation>
    <scope>NUCLEOTIDE SEQUENCE [LARGE SCALE GENOMIC DNA]</scope>
    <source>
        <strain evidence="1">HYR1</strain>
    </source>
</reference>
<keyword evidence="2" id="KW-1185">Reference proteome</keyword>
<dbReference type="Proteomes" id="UP000276133">
    <property type="component" value="Unassembled WGS sequence"/>
</dbReference>
<proteinExistence type="predicted"/>